<dbReference type="InterPro" id="IPR036291">
    <property type="entry name" value="NAD(P)-bd_dom_sf"/>
</dbReference>
<dbReference type="PRINTS" id="PR00080">
    <property type="entry name" value="SDRFAMILY"/>
</dbReference>
<organism evidence="7 8">
    <name type="scientific">Hypothenemus hampei</name>
    <name type="common">Coffee berry borer</name>
    <dbReference type="NCBI Taxonomy" id="57062"/>
    <lineage>
        <taxon>Eukaryota</taxon>
        <taxon>Metazoa</taxon>
        <taxon>Ecdysozoa</taxon>
        <taxon>Arthropoda</taxon>
        <taxon>Hexapoda</taxon>
        <taxon>Insecta</taxon>
        <taxon>Pterygota</taxon>
        <taxon>Neoptera</taxon>
        <taxon>Endopterygota</taxon>
        <taxon>Coleoptera</taxon>
        <taxon>Polyphaga</taxon>
        <taxon>Cucujiformia</taxon>
        <taxon>Curculionidae</taxon>
        <taxon>Scolytinae</taxon>
        <taxon>Hypothenemus</taxon>
    </lineage>
</organism>
<dbReference type="CDD" id="cd05356">
    <property type="entry name" value="17beta-HSD1_like_SDR_c"/>
    <property type="match status" value="1"/>
</dbReference>
<protein>
    <recommendedName>
        <fullName evidence="9">Inactive hydroxysteroid dehydrogenase-like protein 1</fullName>
    </recommendedName>
</protein>
<keyword evidence="2" id="KW-0521">NADP</keyword>
<comment type="similarity">
    <text evidence="5">Belongs to the short-chain dehydrogenases/reductases (SDR) family. 17-beta-HSD 3 subfamily.</text>
</comment>
<dbReference type="EMBL" id="JBDJPC010000002">
    <property type="protein sequence ID" value="KAL1514126.1"/>
    <property type="molecule type" value="Genomic_DNA"/>
</dbReference>
<evidence type="ECO:0000256" key="3">
    <source>
        <dbReference type="ARBA" id="ARBA00023002"/>
    </source>
</evidence>
<reference evidence="7 8" key="1">
    <citation type="submission" date="2024-05" db="EMBL/GenBank/DDBJ databases">
        <title>Genetic variation in Jamaican populations of the coffee berry borer (Hypothenemus hampei).</title>
        <authorList>
            <person name="Errbii M."/>
            <person name="Myrie A."/>
        </authorList>
    </citation>
    <scope>NUCLEOTIDE SEQUENCE [LARGE SCALE GENOMIC DNA]</scope>
    <source>
        <strain evidence="7">JA-Hopewell-2020-01-JO</strain>
        <tissue evidence="7">Whole body</tissue>
    </source>
</reference>
<evidence type="ECO:0000256" key="6">
    <source>
        <dbReference type="SAM" id="Phobius"/>
    </source>
</evidence>
<evidence type="ECO:0000256" key="2">
    <source>
        <dbReference type="ARBA" id="ARBA00022857"/>
    </source>
</evidence>
<sequence length="327" mass="36792">MQKGEETMEATILTMTLLTVGALTIFSLLIDFIWNLLQVSKSLLSPLFLPNEETSLANKYGTWALVTGSTDGIGKAYACELASKGLNIVLVSRSFEKLSKTQKEIESTYSVKTKIIQADFSLGKQAVDSVKEQLGNIPIGILVNNVGKQYEYPMYLAEVPEEELWDIIKINVGAVTLMCRAFIDEMKTRRKGAIVNISSGSELQPLPLMTVYAASKTYIKNFTQALRYEYRGDGITIQHLAPMFVATKMNHFSDKIYRKSLFVPDPVSYSKYAVSMLGKVDDSSGYWAHDIQTFFTTILPEWIRMYIGGYMNKLFREDYLKSISESS</sequence>
<dbReference type="PIRSF" id="PIRSF000126">
    <property type="entry name" value="11-beta-HSD1"/>
    <property type="match status" value="1"/>
</dbReference>
<dbReference type="SUPFAM" id="SSF51735">
    <property type="entry name" value="NAD(P)-binding Rossmann-fold domains"/>
    <property type="match status" value="1"/>
</dbReference>
<feature type="transmembrane region" description="Helical" evidence="6">
    <location>
        <begin position="12"/>
        <end position="37"/>
    </location>
</feature>
<keyword evidence="6" id="KW-1133">Transmembrane helix</keyword>
<evidence type="ECO:0000256" key="1">
    <source>
        <dbReference type="ARBA" id="ARBA00004173"/>
    </source>
</evidence>
<proteinExistence type="inferred from homology"/>
<dbReference type="AlphaFoldDB" id="A0ABD1F9V3"/>
<evidence type="ECO:0000313" key="7">
    <source>
        <dbReference type="EMBL" id="KAL1514126.1"/>
    </source>
</evidence>
<dbReference type="InterPro" id="IPR002347">
    <property type="entry name" value="SDR_fam"/>
</dbReference>
<dbReference type="FunFam" id="3.40.50.720:FF:000137">
    <property type="entry name" value="Hydroxysteroid (17-beta) dehydrogenase 3"/>
    <property type="match status" value="1"/>
</dbReference>
<evidence type="ECO:0000313" key="8">
    <source>
        <dbReference type="Proteomes" id="UP001566132"/>
    </source>
</evidence>
<dbReference type="InterPro" id="IPR052149">
    <property type="entry name" value="17-beta-HSD3-like"/>
</dbReference>
<comment type="caution">
    <text evidence="7">The sequence shown here is derived from an EMBL/GenBank/DDBJ whole genome shotgun (WGS) entry which is preliminary data.</text>
</comment>
<dbReference type="GO" id="GO:0005739">
    <property type="term" value="C:mitochondrion"/>
    <property type="evidence" value="ECO:0007669"/>
    <property type="project" value="UniProtKB-SubCell"/>
</dbReference>
<evidence type="ECO:0008006" key="9">
    <source>
        <dbReference type="Google" id="ProtNLM"/>
    </source>
</evidence>
<dbReference type="PROSITE" id="PS00061">
    <property type="entry name" value="ADH_SHORT"/>
    <property type="match status" value="1"/>
</dbReference>
<evidence type="ECO:0000256" key="4">
    <source>
        <dbReference type="ARBA" id="ARBA00023128"/>
    </source>
</evidence>
<accession>A0ABD1F9V3</accession>
<gene>
    <name evidence="7" type="ORF">ABEB36_003438</name>
</gene>
<dbReference type="GO" id="GO:0016491">
    <property type="term" value="F:oxidoreductase activity"/>
    <property type="evidence" value="ECO:0007669"/>
    <property type="project" value="UniProtKB-KW"/>
</dbReference>
<keyword evidence="8" id="KW-1185">Reference proteome</keyword>
<dbReference type="InterPro" id="IPR020904">
    <property type="entry name" value="Sc_DH/Rdtase_CS"/>
</dbReference>
<dbReference type="Pfam" id="PF00106">
    <property type="entry name" value="adh_short"/>
    <property type="match status" value="1"/>
</dbReference>
<comment type="subcellular location">
    <subcellularLocation>
        <location evidence="1">Mitochondrion</location>
    </subcellularLocation>
</comment>
<dbReference type="PRINTS" id="PR00081">
    <property type="entry name" value="GDHRDH"/>
</dbReference>
<dbReference type="PANTHER" id="PTHR44889:SF1">
    <property type="entry name" value="INACTIVE HYDROXYSTEROID DEHYDROGENASE-LIKE PROTEIN 1"/>
    <property type="match status" value="1"/>
</dbReference>
<dbReference type="PANTHER" id="PTHR44889">
    <property type="entry name" value="INACTIVE HYDROXYSTEROID DEHYDROGENASE-LIKE PROTEIN 1"/>
    <property type="match status" value="1"/>
</dbReference>
<keyword evidence="4" id="KW-0496">Mitochondrion</keyword>
<keyword evidence="6" id="KW-0812">Transmembrane</keyword>
<keyword evidence="3" id="KW-0560">Oxidoreductase</keyword>
<dbReference type="Gene3D" id="3.40.50.720">
    <property type="entry name" value="NAD(P)-binding Rossmann-like Domain"/>
    <property type="match status" value="1"/>
</dbReference>
<evidence type="ECO:0000256" key="5">
    <source>
        <dbReference type="ARBA" id="ARBA00038261"/>
    </source>
</evidence>
<dbReference type="Proteomes" id="UP001566132">
    <property type="component" value="Unassembled WGS sequence"/>
</dbReference>
<keyword evidence="6" id="KW-0472">Membrane</keyword>
<name>A0ABD1F9V3_HYPHA</name>